<dbReference type="AlphaFoldDB" id="A0A375FHN7"/>
<gene>
    <name evidence="1" type="ORF">CBM2613_P10047</name>
</gene>
<evidence type="ECO:0000313" key="1">
    <source>
        <dbReference type="EMBL" id="SOZ74402.1"/>
    </source>
</evidence>
<evidence type="ECO:0000313" key="2">
    <source>
        <dbReference type="Proteomes" id="UP000256952"/>
    </source>
</evidence>
<dbReference type="Proteomes" id="UP000256952">
    <property type="component" value="Plasmid CBM2613_p"/>
</dbReference>
<proteinExistence type="predicted"/>
<accession>A0A375FHN7</accession>
<geneLocation type="plasmid" evidence="2">
    <name>cbm2613_p</name>
</geneLocation>
<name>A0A375FHN7_9BURK</name>
<reference evidence="2" key="1">
    <citation type="submission" date="2018-01" db="EMBL/GenBank/DDBJ databases">
        <authorList>
            <person name="Gaut B.S."/>
            <person name="Morton B.R."/>
            <person name="Clegg M.T."/>
            <person name="Duvall M.R."/>
        </authorList>
    </citation>
    <scope>NUCLEOTIDE SEQUENCE [LARGE SCALE GENOMIC DNA]</scope>
    <source>
        <plasmid evidence="2">Plasmid cbm2613_p</plasmid>
    </source>
</reference>
<organism evidence="1 2">
    <name type="scientific">Cupriavidus taiwanensis</name>
    <dbReference type="NCBI Taxonomy" id="164546"/>
    <lineage>
        <taxon>Bacteria</taxon>
        <taxon>Pseudomonadati</taxon>
        <taxon>Pseudomonadota</taxon>
        <taxon>Betaproteobacteria</taxon>
        <taxon>Burkholderiales</taxon>
        <taxon>Burkholderiaceae</taxon>
        <taxon>Cupriavidus</taxon>
    </lineage>
</organism>
<sequence>MLSGGDLRSMEMRYVAQVIFARIVRVKPSSLDISIPWSSHTQRSAVTESITDRSTFLETWQSIVWMGLIRIANGFHTSAVLVYAGISENPAIRPNGL</sequence>
<dbReference type="EMBL" id="LT976981">
    <property type="protein sequence ID" value="SOZ74402.1"/>
    <property type="molecule type" value="Genomic_DNA"/>
</dbReference>
<keyword evidence="1" id="KW-0614">Plasmid</keyword>
<protein>
    <submittedName>
        <fullName evidence="1">Uncharacterized protein</fullName>
    </submittedName>
</protein>